<dbReference type="EnsemblPlants" id="MELO3C034975.2.1">
    <property type="protein sequence ID" value="MELO3C034975.2.1"/>
    <property type="gene ID" value="MELO3C034975.2"/>
</dbReference>
<name>A0A9I9EKD7_CUCME</name>
<evidence type="ECO:0000313" key="1">
    <source>
        <dbReference type="EnsemblPlants" id="MELO3C034975.2.1"/>
    </source>
</evidence>
<dbReference type="Gramene" id="MELO3C034975.2.1">
    <property type="protein sequence ID" value="MELO3C034975.2.1"/>
    <property type="gene ID" value="MELO3C034975.2"/>
</dbReference>
<sequence length="77" mass="9038">MPGCRMPKRSLALFEVRGKKKIVLSLVFSKLSLIVDRRRRKNSLRSRKTSPFYRLQWSTLGFVRIHWSSEAIFAAID</sequence>
<reference evidence="1" key="1">
    <citation type="submission" date="2023-03" db="UniProtKB">
        <authorList>
            <consortium name="EnsemblPlants"/>
        </authorList>
    </citation>
    <scope>IDENTIFICATION</scope>
</reference>
<protein>
    <submittedName>
        <fullName evidence="1">Uncharacterized protein</fullName>
    </submittedName>
</protein>
<organism evidence="1">
    <name type="scientific">Cucumis melo</name>
    <name type="common">Muskmelon</name>
    <dbReference type="NCBI Taxonomy" id="3656"/>
    <lineage>
        <taxon>Eukaryota</taxon>
        <taxon>Viridiplantae</taxon>
        <taxon>Streptophyta</taxon>
        <taxon>Embryophyta</taxon>
        <taxon>Tracheophyta</taxon>
        <taxon>Spermatophyta</taxon>
        <taxon>Magnoliopsida</taxon>
        <taxon>eudicotyledons</taxon>
        <taxon>Gunneridae</taxon>
        <taxon>Pentapetalae</taxon>
        <taxon>rosids</taxon>
        <taxon>fabids</taxon>
        <taxon>Cucurbitales</taxon>
        <taxon>Cucurbitaceae</taxon>
        <taxon>Benincaseae</taxon>
        <taxon>Cucumis</taxon>
    </lineage>
</organism>
<accession>A0A9I9EKD7</accession>
<proteinExistence type="predicted"/>
<dbReference type="AlphaFoldDB" id="A0A9I9EKD7"/>